<evidence type="ECO:0000313" key="10">
    <source>
        <dbReference type="Proteomes" id="UP000250299"/>
    </source>
</evidence>
<evidence type="ECO:0000256" key="6">
    <source>
        <dbReference type="SAM" id="Phobius"/>
    </source>
</evidence>
<evidence type="ECO:0000259" key="7">
    <source>
        <dbReference type="PROSITE" id="PS50109"/>
    </source>
</evidence>
<dbReference type="PRINTS" id="PR00344">
    <property type="entry name" value="BCTRLSENSOR"/>
</dbReference>
<dbReference type="RefSeq" id="WP_110967627.1">
    <property type="nucleotide sequence ID" value="NZ_CP029693.1"/>
</dbReference>
<dbReference type="EMBL" id="CP029693">
    <property type="protein sequence ID" value="AWY44108.1"/>
    <property type="molecule type" value="Genomic_DNA"/>
</dbReference>
<dbReference type="SUPFAM" id="SSF55785">
    <property type="entry name" value="PYP-like sensor domain (PAS domain)"/>
    <property type="match status" value="1"/>
</dbReference>
<accession>A0A2Z4RV01</accession>
<dbReference type="Gene3D" id="1.10.287.130">
    <property type="match status" value="1"/>
</dbReference>
<feature type="modified residue" description="4-aspartylphosphate" evidence="5">
    <location>
        <position position="861"/>
    </location>
</feature>
<dbReference type="CDD" id="cd00082">
    <property type="entry name" value="HisKA"/>
    <property type="match status" value="1"/>
</dbReference>
<name>A0A2Z4RV01_PSEPU</name>
<dbReference type="InterPro" id="IPR003594">
    <property type="entry name" value="HATPase_dom"/>
</dbReference>
<dbReference type="OrthoDB" id="9770795at2"/>
<reference evidence="9 10" key="1">
    <citation type="submission" date="2018-05" db="EMBL/GenBank/DDBJ databases">
        <title>Whole genome sequence of Pseudomonas putida JBC17.</title>
        <authorList>
            <person name="Lee Y.H."/>
            <person name="David K."/>
        </authorList>
    </citation>
    <scope>NUCLEOTIDE SEQUENCE [LARGE SCALE GENOMIC DNA]</scope>
    <source>
        <strain evidence="9 10">JBC17</strain>
    </source>
</reference>
<dbReference type="Gene3D" id="3.40.50.2300">
    <property type="match status" value="1"/>
</dbReference>
<dbReference type="SMART" id="SM00448">
    <property type="entry name" value="REC"/>
    <property type="match status" value="1"/>
</dbReference>
<dbReference type="AlphaFoldDB" id="A0A2Z4RV01"/>
<keyword evidence="6" id="KW-0812">Transmembrane</keyword>
<evidence type="ECO:0000256" key="5">
    <source>
        <dbReference type="PROSITE-ProRule" id="PRU00169"/>
    </source>
</evidence>
<dbReference type="PROSITE" id="PS50110">
    <property type="entry name" value="RESPONSE_REGULATORY"/>
    <property type="match status" value="1"/>
</dbReference>
<keyword evidence="3 5" id="KW-0597">Phosphoprotein</keyword>
<dbReference type="InterPro" id="IPR011006">
    <property type="entry name" value="CheY-like_superfamily"/>
</dbReference>
<feature type="domain" description="Response regulatory" evidence="8">
    <location>
        <begin position="812"/>
        <end position="926"/>
    </location>
</feature>
<evidence type="ECO:0000313" key="9">
    <source>
        <dbReference type="EMBL" id="AWY44108.1"/>
    </source>
</evidence>
<keyword evidence="4" id="KW-0902">Two-component regulatory system</keyword>
<dbReference type="SMART" id="SM00387">
    <property type="entry name" value="HATPase_c"/>
    <property type="match status" value="1"/>
</dbReference>
<proteinExistence type="predicted"/>
<dbReference type="EC" id="2.7.13.3" evidence="2"/>
<dbReference type="Proteomes" id="UP000250299">
    <property type="component" value="Chromosome"/>
</dbReference>
<dbReference type="Pfam" id="PF00512">
    <property type="entry name" value="HisKA"/>
    <property type="match status" value="1"/>
</dbReference>
<dbReference type="Pfam" id="PF02518">
    <property type="entry name" value="HATPase_c"/>
    <property type="match status" value="1"/>
</dbReference>
<evidence type="ECO:0000256" key="1">
    <source>
        <dbReference type="ARBA" id="ARBA00000085"/>
    </source>
</evidence>
<gene>
    <name evidence="9" type="ORF">DKY63_31040</name>
</gene>
<dbReference type="PANTHER" id="PTHR45339">
    <property type="entry name" value="HYBRID SIGNAL TRANSDUCTION HISTIDINE KINASE J"/>
    <property type="match status" value="1"/>
</dbReference>
<dbReference type="SUPFAM" id="SSF47384">
    <property type="entry name" value="Homodimeric domain of signal transducing histidine kinase"/>
    <property type="match status" value="1"/>
</dbReference>
<dbReference type="InterPro" id="IPR036890">
    <property type="entry name" value="HATPase_C_sf"/>
</dbReference>
<evidence type="ECO:0000256" key="2">
    <source>
        <dbReference type="ARBA" id="ARBA00012438"/>
    </source>
</evidence>
<dbReference type="InterPro" id="IPR003661">
    <property type="entry name" value="HisK_dim/P_dom"/>
</dbReference>
<dbReference type="Pfam" id="PF00072">
    <property type="entry name" value="Response_reg"/>
    <property type="match status" value="1"/>
</dbReference>
<feature type="transmembrane region" description="Helical" evidence="6">
    <location>
        <begin position="290"/>
        <end position="312"/>
    </location>
</feature>
<dbReference type="SUPFAM" id="SSF52172">
    <property type="entry name" value="CheY-like"/>
    <property type="match status" value="1"/>
</dbReference>
<dbReference type="InterPro" id="IPR001789">
    <property type="entry name" value="Sig_transdc_resp-reg_receiver"/>
</dbReference>
<evidence type="ECO:0000256" key="4">
    <source>
        <dbReference type="ARBA" id="ARBA00023012"/>
    </source>
</evidence>
<dbReference type="PROSITE" id="PS50109">
    <property type="entry name" value="HIS_KIN"/>
    <property type="match status" value="1"/>
</dbReference>
<dbReference type="CDD" id="cd17546">
    <property type="entry name" value="REC_hyHK_CKI1_RcsC-like"/>
    <property type="match status" value="1"/>
</dbReference>
<dbReference type="CDD" id="cd16922">
    <property type="entry name" value="HATPase_EvgS-ArcB-TorS-like"/>
    <property type="match status" value="1"/>
</dbReference>
<dbReference type="SUPFAM" id="SSF55874">
    <property type="entry name" value="ATPase domain of HSP90 chaperone/DNA topoisomerase II/histidine kinase"/>
    <property type="match status" value="1"/>
</dbReference>
<evidence type="ECO:0000256" key="3">
    <source>
        <dbReference type="ARBA" id="ARBA00022553"/>
    </source>
</evidence>
<protein>
    <recommendedName>
        <fullName evidence="2">histidine kinase</fullName>
        <ecNumber evidence="2">2.7.13.3</ecNumber>
    </recommendedName>
</protein>
<evidence type="ECO:0000259" key="8">
    <source>
        <dbReference type="PROSITE" id="PS50110"/>
    </source>
</evidence>
<feature type="transmembrane region" description="Helical" evidence="6">
    <location>
        <begin position="26"/>
        <end position="47"/>
    </location>
</feature>
<comment type="catalytic activity">
    <reaction evidence="1">
        <text>ATP + protein L-histidine = ADP + protein N-phospho-L-histidine.</text>
        <dbReference type="EC" id="2.7.13.3"/>
    </reaction>
</comment>
<dbReference type="PANTHER" id="PTHR45339:SF1">
    <property type="entry name" value="HYBRID SIGNAL TRANSDUCTION HISTIDINE KINASE J"/>
    <property type="match status" value="1"/>
</dbReference>
<dbReference type="Gene3D" id="3.30.565.10">
    <property type="entry name" value="Histidine kinase-like ATPase, C-terminal domain"/>
    <property type="match status" value="1"/>
</dbReference>
<organism evidence="9 10">
    <name type="scientific">Pseudomonas putida</name>
    <name type="common">Arthrobacter siderocapsulatus</name>
    <dbReference type="NCBI Taxonomy" id="303"/>
    <lineage>
        <taxon>Bacteria</taxon>
        <taxon>Pseudomonadati</taxon>
        <taxon>Pseudomonadota</taxon>
        <taxon>Gammaproteobacteria</taxon>
        <taxon>Pseudomonadales</taxon>
        <taxon>Pseudomonadaceae</taxon>
        <taxon>Pseudomonas</taxon>
    </lineage>
</organism>
<dbReference type="InterPro" id="IPR004358">
    <property type="entry name" value="Sig_transdc_His_kin-like_C"/>
</dbReference>
<sequence>MKLKQFLQPADAYFSTPKAARRLLRLFAQLLVLGMIAGAIITVGSVFNSEISRRQGYMSDAITNARVFFTQREVLLRCLVLSAANASGEINEADPVHSRAGASAEFDLYLSEGITDFLRQNRINLVFVAQSPDSRPGYVSQSFTPSAPISADIVRRLHGFNGQVPGTAQEVWLSDQASKPARLYVFAPVDAHRPQSGWIGMEMDAADVSNTLHDDSAGQFVMLNPNGDVMMSSVRLDQFAPVPMRLELGQNFGFAGDGWVPDRLVMRKQLGYSNWKIFYGIDLSSLLNVLAWPLAISILLISIIATLVYRLVSRIERRLITPATQRIDALIESEAFSRAVIQTAPVALCVLRRSDGQVVLENRLSEQWLGECNERERLCHGWIEQAFDENETNRTDEFQAGNGRHLYLSFVPTRYNGEDVLFCAFSDISSRMQIEAALAMAKQMADAANEAKTLFLATMSHEIRTPLYGVLGTLELLGKTDLKAPQKAYLHAIESSSSTLLNLVCDVLDVAKIEAGQLALEVREFSPIELVSGVVQSYLGAARSKGLTLYSYIDPAIPTMLRGDLSRIRQILNNLLSNAVKFTDSGQVVVHVKVASINAQRVELQWQVSDSGPGISQEDQAFLFDPFYQTGSKANVIAGTGLGLSICQRLAELMSGRIRVVSSPGLGSSFTLNVALESVSGPAQATASPVVLHKPVYVYSPALEMAEYVASWSRRWGAKTLIGKPAAGVVDHESVLIEVYPYERQNLCPQWSGARIIVSPQADPQEQPSANQWFVELNDLGGLFETLNQAQGVLALPQGLIEAGAPDKLDLKVLVAEDNVINQLILKDQLEELGCQVALAGDGCEALALWEKDSFDVVLTDINMPGMNGYELARKLRSLGCETPIVGATANAMRDEGDRCFGAGMQQLLVKPFGLGALFNCLQQYGRVSLGGI</sequence>
<keyword evidence="6" id="KW-0472">Membrane</keyword>
<dbReference type="GO" id="GO:0000155">
    <property type="term" value="F:phosphorelay sensor kinase activity"/>
    <property type="evidence" value="ECO:0007669"/>
    <property type="project" value="InterPro"/>
</dbReference>
<dbReference type="InterPro" id="IPR036097">
    <property type="entry name" value="HisK_dim/P_sf"/>
</dbReference>
<dbReference type="SMART" id="SM00388">
    <property type="entry name" value="HisKA"/>
    <property type="match status" value="1"/>
</dbReference>
<dbReference type="InterPro" id="IPR005467">
    <property type="entry name" value="His_kinase_dom"/>
</dbReference>
<dbReference type="FunFam" id="3.30.565.10:FF:000010">
    <property type="entry name" value="Sensor histidine kinase RcsC"/>
    <property type="match status" value="1"/>
</dbReference>
<dbReference type="InterPro" id="IPR035965">
    <property type="entry name" value="PAS-like_dom_sf"/>
</dbReference>
<keyword evidence="6" id="KW-1133">Transmembrane helix</keyword>
<feature type="domain" description="Histidine kinase" evidence="7">
    <location>
        <begin position="458"/>
        <end position="678"/>
    </location>
</feature>